<accession>A0ACB5SE52</accession>
<proteinExistence type="predicted"/>
<protein>
    <submittedName>
        <fullName evidence="1">Uncharacterized protein</fullName>
    </submittedName>
</protein>
<comment type="caution">
    <text evidence="1">The sequence shown here is derived from an EMBL/GenBank/DDBJ whole genome shotgun (WGS) entry which is preliminary data.</text>
</comment>
<evidence type="ECO:0000313" key="1">
    <source>
        <dbReference type="EMBL" id="GME36799.1"/>
    </source>
</evidence>
<keyword evidence="2" id="KW-1185">Reference proteome</keyword>
<evidence type="ECO:0000313" key="2">
    <source>
        <dbReference type="Proteomes" id="UP001165186"/>
    </source>
</evidence>
<reference evidence="1" key="1">
    <citation type="submission" date="2024-09" db="EMBL/GenBank/DDBJ databases">
        <title>Draft Genome Sequences of Neofusicoccum parvum.</title>
        <authorList>
            <person name="Ashida A."/>
            <person name="Camagna M."/>
            <person name="Tanaka A."/>
            <person name="Takemoto D."/>
        </authorList>
    </citation>
    <scope>NUCLEOTIDE SEQUENCE</scope>
    <source>
        <strain evidence="1">PPO83</strain>
    </source>
</reference>
<gene>
    <name evidence="1" type="primary">g6506</name>
    <name evidence="1" type="ORF">NpPPO83_00006506</name>
</gene>
<dbReference type="EMBL" id="BSXG01000076">
    <property type="protein sequence ID" value="GME36799.1"/>
    <property type="molecule type" value="Genomic_DNA"/>
</dbReference>
<dbReference type="Proteomes" id="UP001165186">
    <property type="component" value="Unassembled WGS sequence"/>
</dbReference>
<organism evidence="1 2">
    <name type="scientific">Neofusicoccum parvum</name>
    <dbReference type="NCBI Taxonomy" id="310453"/>
    <lineage>
        <taxon>Eukaryota</taxon>
        <taxon>Fungi</taxon>
        <taxon>Dikarya</taxon>
        <taxon>Ascomycota</taxon>
        <taxon>Pezizomycotina</taxon>
        <taxon>Dothideomycetes</taxon>
        <taxon>Dothideomycetes incertae sedis</taxon>
        <taxon>Botryosphaeriales</taxon>
        <taxon>Botryosphaeriaceae</taxon>
        <taxon>Neofusicoccum</taxon>
    </lineage>
</organism>
<sequence>MAADYDAEDMEQLWRATLEKYKGLTGISLEDQPLTKEEMDGRIKMIRGHKSDVIRVQNHLKEIENLAKHEQSLTLAAIYGMSRYAEKVLAGEKKPSSKYAKAESAESKQAHPSEEEDVEDIDPALWKSWAEVEKEMKASFIKEVGSWLVKHEIFSAWMMVQLHKSDTTLSQAEPTLIIQGNDGLGKSYLAYQAATIIKSEVKSRPQELSLAAFYFRSPERNPKTNHTDGESYTLRDALLAIIRQLTRSDPNYREFVTERCGLTGLQTKMSTTDLWTKLVIGYKTHYQDVNHMCP</sequence>
<name>A0ACB5SE52_9PEZI</name>